<feature type="transmembrane region" description="Helical" evidence="8">
    <location>
        <begin position="5"/>
        <end position="22"/>
    </location>
</feature>
<sequence length="295" mass="32348">MIYTVAAYLMWGFFPAFFPLLLPAGPFEILAHRIVWTAVLVTGFLLISDGWRELRAFSARTWAWMLACGVAITINWGTYVIAINTGHVADAALGYFINPLVSVALGIIFLKESLNKAQATSVGVAFIAVLWLTFMTGQAPYISLALAGSFGIYGLMKKQLSVSSTGSVAAETIVMLPVAIGYLTWLSIRGESTFTTEGPMHIVLLIASGLVTALPLLCFAKGAKQLPLATVGMLQYMTPIMQMLWALFVTHEHMSTQRWIGFGIIWVAVVIYLADLARMHRASRRAKRLHTISED</sequence>
<dbReference type="AlphaFoldDB" id="A0A2Z2IXI8"/>
<dbReference type="RefSeq" id="WP_086891082.1">
    <property type="nucleotide sequence ID" value="NZ_CP021252.1"/>
</dbReference>
<dbReference type="NCBIfam" id="TIGR00688">
    <property type="entry name" value="rarD"/>
    <property type="match status" value="1"/>
</dbReference>
<comment type="subcellular location">
    <subcellularLocation>
        <location evidence="1">Cell membrane</location>
        <topology evidence="1">Multi-pass membrane protein</topology>
    </subcellularLocation>
</comment>
<evidence type="ECO:0000313" key="10">
    <source>
        <dbReference type="EMBL" id="ART20959.1"/>
    </source>
</evidence>
<feature type="transmembrane region" description="Helical" evidence="8">
    <location>
        <begin position="117"/>
        <end position="134"/>
    </location>
</feature>
<keyword evidence="6 8" id="KW-1133">Transmembrane helix</keyword>
<evidence type="ECO:0000256" key="2">
    <source>
        <dbReference type="ARBA" id="ARBA00007362"/>
    </source>
</evidence>
<dbReference type="EMBL" id="CP021252">
    <property type="protein sequence ID" value="ART20959.1"/>
    <property type="molecule type" value="Genomic_DNA"/>
</dbReference>
<dbReference type="InterPro" id="IPR037185">
    <property type="entry name" value="EmrE-like"/>
</dbReference>
<accession>A0A2Z2IXI8</accession>
<dbReference type="Proteomes" id="UP000250197">
    <property type="component" value="Chromosome"/>
</dbReference>
<evidence type="ECO:0000313" key="11">
    <source>
        <dbReference type="Proteomes" id="UP000250197"/>
    </source>
</evidence>
<feature type="domain" description="EamA" evidence="9">
    <location>
        <begin position="144"/>
        <end position="272"/>
    </location>
</feature>
<evidence type="ECO:0000256" key="3">
    <source>
        <dbReference type="ARBA" id="ARBA00022448"/>
    </source>
</evidence>
<evidence type="ECO:0000256" key="4">
    <source>
        <dbReference type="ARBA" id="ARBA00022475"/>
    </source>
</evidence>
<dbReference type="InterPro" id="IPR004626">
    <property type="entry name" value="RarD"/>
</dbReference>
<evidence type="ECO:0000256" key="6">
    <source>
        <dbReference type="ARBA" id="ARBA00022989"/>
    </source>
</evidence>
<reference evidence="10 11" key="1">
    <citation type="submission" date="2017-05" db="EMBL/GenBank/DDBJ databases">
        <title>Complete genome sequence of Corynebacterium striatum KC-Na-1 isolated from Neophocaena asiaeorientalis in Korea.</title>
        <authorList>
            <person name="Kim J.H."/>
            <person name="Lee K."/>
        </authorList>
    </citation>
    <scope>NUCLEOTIDE SEQUENCE [LARGE SCALE GENOMIC DNA]</scope>
    <source>
        <strain evidence="10 11">KC-Na-01</strain>
    </source>
</reference>
<feature type="transmembrane region" description="Helical" evidence="8">
    <location>
        <begin position="168"/>
        <end position="188"/>
    </location>
</feature>
<evidence type="ECO:0000256" key="7">
    <source>
        <dbReference type="ARBA" id="ARBA00023136"/>
    </source>
</evidence>
<comment type="similarity">
    <text evidence="2">Belongs to the EamA transporter family.</text>
</comment>
<protein>
    <submittedName>
        <fullName evidence="10">Protein RarD</fullName>
    </submittedName>
</protein>
<dbReference type="SUPFAM" id="SSF103481">
    <property type="entry name" value="Multidrug resistance efflux transporter EmrE"/>
    <property type="match status" value="2"/>
</dbReference>
<gene>
    <name evidence="10" type="ORF">CBE89_05200</name>
</gene>
<feature type="transmembrane region" description="Helical" evidence="8">
    <location>
        <begin position="140"/>
        <end position="156"/>
    </location>
</feature>
<evidence type="ECO:0000256" key="5">
    <source>
        <dbReference type="ARBA" id="ARBA00022692"/>
    </source>
</evidence>
<dbReference type="GO" id="GO:0005886">
    <property type="term" value="C:plasma membrane"/>
    <property type="evidence" value="ECO:0007669"/>
    <property type="project" value="UniProtKB-SubCell"/>
</dbReference>
<keyword evidence="3" id="KW-0813">Transport</keyword>
<dbReference type="Pfam" id="PF00892">
    <property type="entry name" value="EamA"/>
    <property type="match status" value="2"/>
</dbReference>
<feature type="transmembrane region" description="Helical" evidence="8">
    <location>
        <begin position="63"/>
        <end position="86"/>
    </location>
</feature>
<dbReference type="PANTHER" id="PTHR22911">
    <property type="entry name" value="ACYL-MALONYL CONDENSING ENZYME-RELATED"/>
    <property type="match status" value="1"/>
</dbReference>
<feature type="transmembrane region" description="Helical" evidence="8">
    <location>
        <begin position="200"/>
        <end position="219"/>
    </location>
</feature>
<keyword evidence="7 8" id="KW-0472">Membrane</keyword>
<proteinExistence type="inferred from homology"/>
<feature type="transmembrane region" description="Helical" evidence="8">
    <location>
        <begin position="92"/>
        <end position="110"/>
    </location>
</feature>
<dbReference type="InterPro" id="IPR000620">
    <property type="entry name" value="EamA_dom"/>
</dbReference>
<keyword evidence="4" id="KW-1003">Cell membrane</keyword>
<feature type="transmembrane region" description="Helical" evidence="8">
    <location>
        <begin position="34"/>
        <end position="51"/>
    </location>
</feature>
<dbReference type="KEGG" id="cstr:CBE89_05200"/>
<keyword evidence="5 8" id="KW-0812">Transmembrane</keyword>
<evidence type="ECO:0000259" key="9">
    <source>
        <dbReference type="Pfam" id="PF00892"/>
    </source>
</evidence>
<evidence type="ECO:0000256" key="8">
    <source>
        <dbReference type="SAM" id="Phobius"/>
    </source>
</evidence>
<dbReference type="PANTHER" id="PTHR22911:SF137">
    <property type="entry name" value="SOLUTE CARRIER FAMILY 35 MEMBER G2-RELATED"/>
    <property type="match status" value="1"/>
</dbReference>
<feature type="domain" description="EamA" evidence="9">
    <location>
        <begin position="2"/>
        <end position="133"/>
    </location>
</feature>
<organism evidence="10 11">
    <name type="scientific">Corynebacterium striatum</name>
    <dbReference type="NCBI Taxonomy" id="43770"/>
    <lineage>
        <taxon>Bacteria</taxon>
        <taxon>Bacillati</taxon>
        <taxon>Actinomycetota</taxon>
        <taxon>Actinomycetes</taxon>
        <taxon>Mycobacteriales</taxon>
        <taxon>Corynebacteriaceae</taxon>
        <taxon>Corynebacterium</taxon>
    </lineage>
</organism>
<evidence type="ECO:0000256" key="1">
    <source>
        <dbReference type="ARBA" id="ARBA00004651"/>
    </source>
</evidence>
<name>A0A2Z2IXI8_CORST</name>
<feature type="transmembrane region" description="Helical" evidence="8">
    <location>
        <begin position="259"/>
        <end position="277"/>
    </location>
</feature>
<feature type="transmembrane region" description="Helical" evidence="8">
    <location>
        <begin position="226"/>
        <end position="247"/>
    </location>
</feature>